<dbReference type="SMART" id="SM00199">
    <property type="entry name" value="SCY"/>
    <property type="match status" value="1"/>
</dbReference>
<dbReference type="InterPro" id="IPR001811">
    <property type="entry name" value="Chemokine_IL8-like_dom"/>
</dbReference>
<dbReference type="GO" id="GO:0006955">
    <property type="term" value="P:immune response"/>
    <property type="evidence" value="ECO:0007669"/>
    <property type="project" value="InterPro"/>
</dbReference>
<dbReference type="InterPro" id="IPR036048">
    <property type="entry name" value="Interleukin_8-like_sf"/>
</dbReference>
<dbReference type="Proteomes" id="UP001187415">
    <property type="component" value="Unassembled WGS sequence"/>
</dbReference>
<evidence type="ECO:0000256" key="5">
    <source>
        <dbReference type="SAM" id="SignalP"/>
    </source>
</evidence>
<name>A0AA88SSD4_CHASR</name>
<keyword evidence="4 5" id="KW-0732">Signal</keyword>
<organism evidence="7 8">
    <name type="scientific">Channa striata</name>
    <name type="common">Snakehead murrel</name>
    <name type="synonym">Ophicephalus striatus</name>
    <dbReference type="NCBI Taxonomy" id="64152"/>
    <lineage>
        <taxon>Eukaryota</taxon>
        <taxon>Metazoa</taxon>
        <taxon>Chordata</taxon>
        <taxon>Craniata</taxon>
        <taxon>Vertebrata</taxon>
        <taxon>Euteleostomi</taxon>
        <taxon>Actinopterygii</taxon>
        <taxon>Neopterygii</taxon>
        <taxon>Teleostei</taxon>
        <taxon>Neoteleostei</taxon>
        <taxon>Acanthomorphata</taxon>
        <taxon>Anabantaria</taxon>
        <taxon>Anabantiformes</taxon>
        <taxon>Channoidei</taxon>
        <taxon>Channidae</taxon>
        <taxon>Channa</taxon>
    </lineage>
</organism>
<dbReference type="GO" id="GO:0008009">
    <property type="term" value="F:chemokine activity"/>
    <property type="evidence" value="ECO:0007669"/>
    <property type="project" value="InterPro"/>
</dbReference>
<dbReference type="EMBL" id="JAUPFM010000009">
    <property type="protein sequence ID" value="KAK2841705.1"/>
    <property type="molecule type" value="Genomic_DNA"/>
</dbReference>
<dbReference type="Gene3D" id="2.40.50.40">
    <property type="match status" value="1"/>
</dbReference>
<evidence type="ECO:0000256" key="4">
    <source>
        <dbReference type="ARBA" id="ARBA00022729"/>
    </source>
</evidence>
<keyword evidence="2" id="KW-0202">Cytokine</keyword>
<accession>A0AA88SSD4</accession>
<evidence type="ECO:0000256" key="3">
    <source>
        <dbReference type="ARBA" id="ARBA00022525"/>
    </source>
</evidence>
<comment type="subcellular location">
    <subcellularLocation>
        <location evidence="1">Secreted</location>
    </subcellularLocation>
</comment>
<dbReference type="PANTHER" id="PTHR12015:SF183">
    <property type="entry name" value="C-C MOTIF CHEMOKINE 3"/>
    <property type="match status" value="1"/>
</dbReference>
<evidence type="ECO:0000256" key="2">
    <source>
        <dbReference type="ARBA" id="ARBA00022514"/>
    </source>
</evidence>
<keyword evidence="8" id="KW-1185">Reference proteome</keyword>
<evidence type="ECO:0000259" key="6">
    <source>
        <dbReference type="SMART" id="SM00199"/>
    </source>
</evidence>
<dbReference type="PROSITE" id="PS51257">
    <property type="entry name" value="PROKAR_LIPOPROTEIN"/>
    <property type="match status" value="1"/>
</dbReference>
<reference evidence="7" key="1">
    <citation type="submission" date="2023-07" db="EMBL/GenBank/DDBJ databases">
        <title>Chromosome-level Genome Assembly of Striped Snakehead (Channa striata).</title>
        <authorList>
            <person name="Liu H."/>
        </authorList>
    </citation>
    <scope>NUCLEOTIDE SEQUENCE</scope>
    <source>
        <strain evidence="7">Gz</strain>
        <tissue evidence="7">Muscle</tissue>
    </source>
</reference>
<feature type="signal peptide" evidence="5">
    <location>
        <begin position="1"/>
        <end position="21"/>
    </location>
</feature>
<feature type="domain" description="Chemokine interleukin-8-like" evidence="6">
    <location>
        <begin position="31"/>
        <end position="88"/>
    </location>
</feature>
<keyword evidence="3" id="KW-0964">Secreted</keyword>
<dbReference type="PANTHER" id="PTHR12015">
    <property type="entry name" value="SMALL INDUCIBLE CYTOKINE A"/>
    <property type="match status" value="1"/>
</dbReference>
<dbReference type="SUPFAM" id="SSF54117">
    <property type="entry name" value="Interleukin 8-like chemokines"/>
    <property type="match status" value="1"/>
</dbReference>
<feature type="chain" id="PRO_5041708988" description="Chemokine interleukin-8-like domain-containing protein" evidence="5">
    <location>
        <begin position="22"/>
        <end position="94"/>
    </location>
</feature>
<evidence type="ECO:0000313" key="8">
    <source>
        <dbReference type="Proteomes" id="UP001187415"/>
    </source>
</evidence>
<evidence type="ECO:0000313" key="7">
    <source>
        <dbReference type="EMBL" id="KAK2841705.1"/>
    </source>
</evidence>
<dbReference type="Pfam" id="PF00048">
    <property type="entry name" value="IL8"/>
    <property type="match status" value="1"/>
</dbReference>
<dbReference type="InterPro" id="IPR039809">
    <property type="entry name" value="Chemokine_b/g/d"/>
</dbReference>
<comment type="caution">
    <text evidence="7">The sequence shown here is derived from an EMBL/GenBank/DDBJ whole genome shotgun (WGS) entry which is preliminary data.</text>
</comment>
<dbReference type="AlphaFoldDB" id="A0AA88SSD4"/>
<protein>
    <recommendedName>
        <fullName evidence="6">Chemokine interleukin-8-like domain-containing protein</fullName>
    </recommendedName>
</protein>
<gene>
    <name evidence="7" type="ORF">Q5P01_011905</name>
</gene>
<dbReference type="GO" id="GO:0005615">
    <property type="term" value="C:extracellular space"/>
    <property type="evidence" value="ECO:0007669"/>
    <property type="project" value="UniProtKB-KW"/>
</dbReference>
<evidence type="ECO:0000256" key="1">
    <source>
        <dbReference type="ARBA" id="ARBA00004613"/>
    </source>
</evidence>
<proteinExistence type="predicted"/>
<sequence length="94" mass="10637">MKTLCFTAGLLLLITLYSCTAMPHGPNAVSPGSCCFRFFNKKIPLPEIISITETHRRCSEKGFVFNTPRGKICVSQSLEWARKVFKEQKDKKNP</sequence>